<evidence type="ECO:0000313" key="3">
    <source>
        <dbReference type="Proteomes" id="UP000604661"/>
    </source>
</evidence>
<accession>A0ABR8ES55</accession>
<keyword evidence="1" id="KW-0472">Membrane</keyword>
<evidence type="ECO:0000313" key="2">
    <source>
        <dbReference type="EMBL" id="MBD2560417.1"/>
    </source>
</evidence>
<protein>
    <recommendedName>
        <fullName evidence="4">ABC transporter ATP-binding protein</fullName>
    </recommendedName>
</protein>
<gene>
    <name evidence="2" type="ORF">H6G95_07235</name>
</gene>
<reference evidence="2 3" key="1">
    <citation type="journal article" date="2020" name="ISME J.">
        <title>Comparative genomics reveals insights into cyanobacterial evolution and habitat adaptation.</title>
        <authorList>
            <person name="Chen M.Y."/>
            <person name="Teng W.K."/>
            <person name="Zhao L."/>
            <person name="Hu C.X."/>
            <person name="Zhou Y.K."/>
            <person name="Han B.P."/>
            <person name="Song L.R."/>
            <person name="Shu W.S."/>
        </authorList>
    </citation>
    <scope>NUCLEOTIDE SEQUENCE [LARGE SCALE GENOMIC DNA]</scope>
    <source>
        <strain evidence="2 3">FACHB-391</strain>
    </source>
</reference>
<evidence type="ECO:0000256" key="1">
    <source>
        <dbReference type="SAM" id="Phobius"/>
    </source>
</evidence>
<dbReference type="EMBL" id="JACJTE010000005">
    <property type="protein sequence ID" value="MBD2560417.1"/>
    <property type="molecule type" value="Genomic_DNA"/>
</dbReference>
<comment type="caution">
    <text evidence="2">The sequence shown here is derived from an EMBL/GenBank/DDBJ whole genome shotgun (WGS) entry which is preliminary data.</text>
</comment>
<keyword evidence="3" id="KW-1185">Reference proteome</keyword>
<name>A0ABR8ES55_NOSLI</name>
<organism evidence="2 3">
    <name type="scientific">Nostoc linckia FACHB-391</name>
    <dbReference type="NCBI Taxonomy" id="2692906"/>
    <lineage>
        <taxon>Bacteria</taxon>
        <taxon>Bacillati</taxon>
        <taxon>Cyanobacteriota</taxon>
        <taxon>Cyanophyceae</taxon>
        <taxon>Nostocales</taxon>
        <taxon>Nostocaceae</taxon>
        <taxon>Nostoc</taxon>
    </lineage>
</organism>
<keyword evidence="1" id="KW-1133">Transmembrane helix</keyword>
<keyword evidence="1" id="KW-0812">Transmembrane</keyword>
<proteinExistence type="predicted"/>
<dbReference type="RefSeq" id="WP_190893888.1">
    <property type="nucleotide sequence ID" value="NZ_JACJTE010000005.1"/>
</dbReference>
<feature type="transmembrane region" description="Helical" evidence="1">
    <location>
        <begin position="32"/>
        <end position="54"/>
    </location>
</feature>
<dbReference type="Proteomes" id="UP000604661">
    <property type="component" value="Unassembled WGS sequence"/>
</dbReference>
<evidence type="ECO:0008006" key="4">
    <source>
        <dbReference type="Google" id="ProtNLM"/>
    </source>
</evidence>
<sequence>MNKQVNIWEKFLPINLMQSISFVCPQWRKQHLTLAIFILLCLNVIITPVVYAVADSIFE</sequence>